<dbReference type="InterPro" id="IPR019826">
    <property type="entry name" value="Carboxylesterase_B_AS"/>
</dbReference>
<dbReference type="Gene3D" id="3.40.50.1820">
    <property type="entry name" value="alpha/beta hydrolase"/>
    <property type="match status" value="1"/>
</dbReference>
<dbReference type="ESTHER" id="9agar-a0a0c9xx58">
    <property type="family name" value="Fungal_carboxylesterase_lipase"/>
</dbReference>
<evidence type="ECO:0000256" key="2">
    <source>
        <dbReference type="ARBA" id="ARBA00022801"/>
    </source>
</evidence>
<evidence type="ECO:0000256" key="1">
    <source>
        <dbReference type="ARBA" id="ARBA00005964"/>
    </source>
</evidence>
<dbReference type="AlphaFoldDB" id="A0A0C9XX58"/>
<sequence length="555" mass="60175">MLFTVGVLLAVSTSATLGIPLAGSPTVKLDNAIFTGLSEGPVSKFLGIPFAQPPKRDRRFRLPLAVPPYEGTLSATKYGPACPQQTPSPLVFGSFTVDIAGPPLSPDQIDDALKISRLQATDVLESDEDCLSINVIKPANISTPVLLPVLVVLICQNIFDCSNIRRNDDTGVRLVERSLQLGQPLIYVSMNYRGSAWGFLPGVEVKKAGLGNLGLHDQREALLWVQKYIGAFGGDKAKVTIWGGSAGAISVSLHMLTNGGNTGGLFRGAFMQSGAPIPIGDISDGQKYYDALVSDTKCSKAIDTLQCLRTVPSDVLQAAVDKSPNVLSYQALSLAWLPRADGVFLADSPLKLVQQGKVADIPFVTGNVDDEGTAFSLSSFNVTNDAQFREYVKTYFLPKAPDSALAPLWSAYSDDPRAGSPFNTGILWGYHQYKRIAAFQGDSVFQAPRRFFLQERSGKQKAWSYLSKRSKYLPLPFLGSFHGTDFNIHLMDDYLVRFTTTLNPNNGTGVVWPQYTPTSPQLYTFPTLGSPTVTIDNYRANGLSVLAELGIKYPN</sequence>
<organism evidence="5 6">
    <name type="scientific">Laccaria amethystina LaAM-08-1</name>
    <dbReference type="NCBI Taxonomy" id="1095629"/>
    <lineage>
        <taxon>Eukaryota</taxon>
        <taxon>Fungi</taxon>
        <taxon>Dikarya</taxon>
        <taxon>Basidiomycota</taxon>
        <taxon>Agaricomycotina</taxon>
        <taxon>Agaricomycetes</taxon>
        <taxon>Agaricomycetidae</taxon>
        <taxon>Agaricales</taxon>
        <taxon>Agaricineae</taxon>
        <taxon>Hydnangiaceae</taxon>
        <taxon>Laccaria</taxon>
    </lineage>
</organism>
<gene>
    <name evidence="5" type="ORF">K443DRAFT_97292</name>
</gene>
<feature type="chain" id="PRO_5005112113" description="Carboxylic ester hydrolase" evidence="3">
    <location>
        <begin position="19"/>
        <end position="555"/>
    </location>
</feature>
<accession>A0A0C9XX58</accession>
<keyword evidence="3" id="KW-0732">Signal</keyword>
<feature type="domain" description="Carboxylesterase type B" evidence="4">
    <location>
        <begin position="38"/>
        <end position="487"/>
    </location>
</feature>
<dbReference type="STRING" id="1095629.A0A0C9XX58"/>
<dbReference type="OrthoDB" id="408631at2759"/>
<name>A0A0C9XX58_9AGAR</name>
<keyword evidence="2 3" id="KW-0378">Hydrolase</keyword>
<dbReference type="Pfam" id="PF00135">
    <property type="entry name" value="COesterase"/>
    <property type="match status" value="1"/>
</dbReference>
<comment type="similarity">
    <text evidence="1 3">Belongs to the type-B carboxylesterase/lipase family.</text>
</comment>
<dbReference type="SUPFAM" id="SSF53474">
    <property type="entry name" value="alpha/beta-Hydrolases"/>
    <property type="match status" value="1"/>
</dbReference>
<feature type="signal peptide" evidence="3">
    <location>
        <begin position="1"/>
        <end position="18"/>
    </location>
</feature>
<proteinExistence type="inferred from homology"/>
<protein>
    <recommendedName>
        <fullName evidence="3">Carboxylic ester hydrolase</fullName>
        <ecNumber evidence="3">3.1.1.-</ecNumber>
    </recommendedName>
</protein>
<dbReference type="InterPro" id="IPR002018">
    <property type="entry name" value="CarbesteraseB"/>
</dbReference>
<evidence type="ECO:0000256" key="3">
    <source>
        <dbReference type="RuleBase" id="RU361235"/>
    </source>
</evidence>
<dbReference type="PANTHER" id="PTHR11559">
    <property type="entry name" value="CARBOXYLESTERASE"/>
    <property type="match status" value="1"/>
</dbReference>
<dbReference type="GO" id="GO:0016787">
    <property type="term" value="F:hydrolase activity"/>
    <property type="evidence" value="ECO:0007669"/>
    <property type="project" value="UniProtKB-KW"/>
</dbReference>
<dbReference type="InterPro" id="IPR029058">
    <property type="entry name" value="AB_hydrolase_fold"/>
</dbReference>
<evidence type="ECO:0000313" key="6">
    <source>
        <dbReference type="Proteomes" id="UP000054477"/>
    </source>
</evidence>
<dbReference type="EMBL" id="KN838595">
    <property type="protein sequence ID" value="KIK02252.1"/>
    <property type="molecule type" value="Genomic_DNA"/>
</dbReference>
<dbReference type="Proteomes" id="UP000054477">
    <property type="component" value="Unassembled WGS sequence"/>
</dbReference>
<evidence type="ECO:0000259" key="4">
    <source>
        <dbReference type="Pfam" id="PF00135"/>
    </source>
</evidence>
<evidence type="ECO:0000313" key="5">
    <source>
        <dbReference type="EMBL" id="KIK02252.1"/>
    </source>
</evidence>
<reference evidence="5 6" key="1">
    <citation type="submission" date="2014-04" db="EMBL/GenBank/DDBJ databases">
        <authorList>
            <consortium name="DOE Joint Genome Institute"/>
            <person name="Kuo A."/>
            <person name="Kohler A."/>
            <person name="Nagy L.G."/>
            <person name="Floudas D."/>
            <person name="Copeland A."/>
            <person name="Barry K.W."/>
            <person name="Cichocki N."/>
            <person name="Veneault-Fourrey C."/>
            <person name="LaButti K."/>
            <person name="Lindquist E.A."/>
            <person name="Lipzen A."/>
            <person name="Lundell T."/>
            <person name="Morin E."/>
            <person name="Murat C."/>
            <person name="Sun H."/>
            <person name="Tunlid A."/>
            <person name="Henrissat B."/>
            <person name="Grigoriev I.V."/>
            <person name="Hibbett D.S."/>
            <person name="Martin F."/>
            <person name="Nordberg H.P."/>
            <person name="Cantor M.N."/>
            <person name="Hua S.X."/>
        </authorList>
    </citation>
    <scope>NUCLEOTIDE SEQUENCE [LARGE SCALE GENOMIC DNA]</scope>
    <source>
        <strain evidence="5 6">LaAM-08-1</strain>
    </source>
</reference>
<dbReference type="PROSITE" id="PS00122">
    <property type="entry name" value="CARBOXYLESTERASE_B_1"/>
    <property type="match status" value="1"/>
</dbReference>
<keyword evidence="6" id="KW-1185">Reference proteome</keyword>
<dbReference type="EC" id="3.1.1.-" evidence="3"/>
<reference evidence="6" key="2">
    <citation type="submission" date="2015-01" db="EMBL/GenBank/DDBJ databases">
        <title>Evolutionary Origins and Diversification of the Mycorrhizal Mutualists.</title>
        <authorList>
            <consortium name="DOE Joint Genome Institute"/>
            <consortium name="Mycorrhizal Genomics Consortium"/>
            <person name="Kohler A."/>
            <person name="Kuo A."/>
            <person name="Nagy L.G."/>
            <person name="Floudas D."/>
            <person name="Copeland A."/>
            <person name="Barry K.W."/>
            <person name="Cichocki N."/>
            <person name="Veneault-Fourrey C."/>
            <person name="LaButti K."/>
            <person name="Lindquist E.A."/>
            <person name="Lipzen A."/>
            <person name="Lundell T."/>
            <person name="Morin E."/>
            <person name="Murat C."/>
            <person name="Riley R."/>
            <person name="Ohm R."/>
            <person name="Sun H."/>
            <person name="Tunlid A."/>
            <person name="Henrissat B."/>
            <person name="Grigoriev I.V."/>
            <person name="Hibbett D.S."/>
            <person name="Martin F."/>
        </authorList>
    </citation>
    <scope>NUCLEOTIDE SEQUENCE [LARGE SCALE GENOMIC DNA]</scope>
    <source>
        <strain evidence="6">LaAM-08-1</strain>
    </source>
</reference>
<dbReference type="HOGENOM" id="CLU_006586_10_6_1"/>
<dbReference type="InterPro" id="IPR050309">
    <property type="entry name" value="Type-B_Carboxylest/Lipase"/>
</dbReference>